<protein>
    <submittedName>
        <fullName evidence="1">Uncharacterized protein</fullName>
    </submittedName>
</protein>
<dbReference type="EMBL" id="JANPWB010000008">
    <property type="protein sequence ID" value="KAJ1163766.1"/>
    <property type="molecule type" value="Genomic_DNA"/>
</dbReference>
<evidence type="ECO:0000313" key="2">
    <source>
        <dbReference type="Proteomes" id="UP001066276"/>
    </source>
</evidence>
<gene>
    <name evidence="1" type="ORF">NDU88_004219</name>
</gene>
<organism evidence="1 2">
    <name type="scientific">Pleurodeles waltl</name>
    <name type="common">Iberian ribbed newt</name>
    <dbReference type="NCBI Taxonomy" id="8319"/>
    <lineage>
        <taxon>Eukaryota</taxon>
        <taxon>Metazoa</taxon>
        <taxon>Chordata</taxon>
        <taxon>Craniata</taxon>
        <taxon>Vertebrata</taxon>
        <taxon>Euteleostomi</taxon>
        <taxon>Amphibia</taxon>
        <taxon>Batrachia</taxon>
        <taxon>Caudata</taxon>
        <taxon>Salamandroidea</taxon>
        <taxon>Salamandridae</taxon>
        <taxon>Pleurodelinae</taxon>
        <taxon>Pleurodeles</taxon>
    </lineage>
</organism>
<keyword evidence="2" id="KW-1185">Reference proteome</keyword>
<accession>A0AAV7SIB8</accession>
<reference evidence="1" key="1">
    <citation type="journal article" date="2022" name="bioRxiv">
        <title>Sequencing and chromosome-scale assembly of the giantPleurodeles waltlgenome.</title>
        <authorList>
            <person name="Brown T."/>
            <person name="Elewa A."/>
            <person name="Iarovenko S."/>
            <person name="Subramanian E."/>
            <person name="Araus A.J."/>
            <person name="Petzold A."/>
            <person name="Susuki M."/>
            <person name="Suzuki K.-i.T."/>
            <person name="Hayashi T."/>
            <person name="Toyoda A."/>
            <person name="Oliveira C."/>
            <person name="Osipova E."/>
            <person name="Leigh N.D."/>
            <person name="Simon A."/>
            <person name="Yun M.H."/>
        </authorList>
    </citation>
    <scope>NUCLEOTIDE SEQUENCE</scope>
    <source>
        <strain evidence="1">20211129_DDA</strain>
        <tissue evidence="1">Liver</tissue>
    </source>
</reference>
<evidence type="ECO:0000313" key="1">
    <source>
        <dbReference type="EMBL" id="KAJ1163766.1"/>
    </source>
</evidence>
<name>A0AAV7SIB8_PLEWA</name>
<comment type="caution">
    <text evidence="1">The sequence shown here is derived from an EMBL/GenBank/DDBJ whole genome shotgun (WGS) entry which is preliminary data.</text>
</comment>
<dbReference type="AlphaFoldDB" id="A0AAV7SIB8"/>
<sequence>MPAAYHSHLSVPPHLFWALCSDSVSPAAPLRGQARQRPRSPTPTGGYFVEGTPAAYHSRHRDPCCASTGSGLIALAISCSPQRLFCRGDARSHPLPPWHSSSPLLGPVSRLHEPCCSSAGPGPTVPAISCSPRWLFCGGDARGPPFLLWRSFTSFQGPVKFP</sequence>
<proteinExistence type="predicted"/>
<dbReference type="Proteomes" id="UP001066276">
    <property type="component" value="Chromosome 4_2"/>
</dbReference>